<evidence type="ECO:0000313" key="2">
    <source>
        <dbReference type="EMBL" id="ANP71454.1"/>
    </source>
</evidence>
<keyword evidence="2" id="KW-0808">Transferase</keyword>
<evidence type="ECO:0000313" key="3">
    <source>
        <dbReference type="Proteomes" id="UP000092582"/>
    </source>
</evidence>
<dbReference type="STRING" id="670052.PA27867_0483"/>
<dbReference type="InterPro" id="IPR050834">
    <property type="entry name" value="Glycosyltransf_2"/>
</dbReference>
<dbReference type="SUPFAM" id="SSF53448">
    <property type="entry name" value="Nucleotide-diphospho-sugar transferases"/>
    <property type="match status" value="1"/>
</dbReference>
<dbReference type="AlphaFoldDB" id="A0A1B1BFV9"/>
<dbReference type="InterPro" id="IPR001173">
    <property type="entry name" value="Glyco_trans_2-like"/>
</dbReference>
<protein>
    <submittedName>
        <fullName evidence="2">Glycosyltransferase GtfC</fullName>
    </submittedName>
</protein>
<dbReference type="PANTHER" id="PTHR43685:SF2">
    <property type="entry name" value="GLYCOSYLTRANSFERASE 2-LIKE DOMAIN-CONTAINING PROTEIN"/>
    <property type="match status" value="1"/>
</dbReference>
<accession>A0A1B1BFV9</accession>
<proteinExistence type="predicted"/>
<reference evidence="2 3" key="1">
    <citation type="submission" date="2016-06" db="EMBL/GenBank/DDBJ databases">
        <title>Genome sequencing of Cryobacterium arcticum PAMC 27867.</title>
        <authorList>
            <person name="Lee J."/>
            <person name="Kim O.-S."/>
        </authorList>
    </citation>
    <scope>NUCLEOTIDE SEQUENCE [LARGE SCALE GENOMIC DNA]</scope>
    <source>
        <strain evidence="2 3">PAMC 27867</strain>
    </source>
</reference>
<dbReference type="InterPro" id="IPR029044">
    <property type="entry name" value="Nucleotide-diphossugar_trans"/>
</dbReference>
<dbReference type="Pfam" id="PF00535">
    <property type="entry name" value="Glycos_transf_2"/>
    <property type="match status" value="1"/>
</dbReference>
<dbReference type="Proteomes" id="UP000092582">
    <property type="component" value="Chromosome 1"/>
</dbReference>
<name>A0A1B1BFV9_9MICO</name>
<dbReference type="EMBL" id="CP016282">
    <property type="protein sequence ID" value="ANP71454.1"/>
    <property type="molecule type" value="Genomic_DNA"/>
</dbReference>
<dbReference type="KEGG" id="cart:PA27867_0483"/>
<dbReference type="Gene3D" id="3.90.550.10">
    <property type="entry name" value="Spore Coat Polysaccharide Biosynthesis Protein SpsA, Chain A"/>
    <property type="match status" value="1"/>
</dbReference>
<sequence>MTITAVSVVTIAWNNLDGLKLTVSSVLEQDYANIELIVVDGGSTDGTAEYLKTLPRSVHWVSEPDKGRYDAMNKGAQLSTGQLLWFMHSGDCFGSKSSVSTVVDSWLPTTRWGFGLSRVMSGQRVVGIFGSVRFSLRRFALGGRPISHQAAVISRSLHDTIGGYDIKFGLAADQYYLLKAAILSPPQIWCEFLCNFDNSGAGSVRPAVEHYRDMTKGRRLAGFVSTRSAYLDTLIASAFAVRASIQRRVTQRLAQ</sequence>
<gene>
    <name evidence="2" type="ORF">PA27867_0483</name>
</gene>
<dbReference type="PANTHER" id="PTHR43685">
    <property type="entry name" value="GLYCOSYLTRANSFERASE"/>
    <property type="match status" value="1"/>
</dbReference>
<keyword evidence="3" id="KW-1185">Reference proteome</keyword>
<dbReference type="RefSeq" id="WP_084020577.1">
    <property type="nucleotide sequence ID" value="NZ_CP016282.1"/>
</dbReference>
<feature type="domain" description="Glycosyltransferase 2-like" evidence="1">
    <location>
        <begin position="7"/>
        <end position="91"/>
    </location>
</feature>
<dbReference type="OrthoDB" id="2676521at2"/>
<organism evidence="2 3">
    <name type="scientific">Cryobacterium arcticum</name>
    <dbReference type="NCBI Taxonomy" id="670052"/>
    <lineage>
        <taxon>Bacteria</taxon>
        <taxon>Bacillati</taxon>
        <taxon>Actinomycetota</taxon>
        <taxon>Actinomycetes</taxon>
        <taxon>Micrococcales</taxon>
        <taxon>Microbacteriaceae</taxon>
        <taxon>Cryobacterium</taxon>
    </lineage>
</organism>
<evidence type="ECO:0000259" key="1">
    <source>
        <dbReference type="Pfam" id="PF00535"/>
    </source>
</evidence>
<dbReference type="GO" id="GO:0016740">
    <property type="term" value="F:transferase activity"/>
    <property type="evidence" value="ECO:0007669"/>
    <property type="project" value="UniProtKB-KW"/>
</dbReference>